<evidence type="ECO:0000259" key="12">
    <source>
        <dbReference type="Pfam" id="PF00549"/>
    </source>
</evidence>
<dbReference type="Pfam" id="PF02629">
    <property type="entry name" value="CoA_binding"/>
    <property type="match status" value="1"/>
</dbReference>
<dbReference type="PANTHER" id="PTHR23118:SF42">
    <property type="entry name" value="ATP-CITRATE SYNTHASE"/>
    <property type="match status" value="1"/>
</dbReference>
<dbReference type="GO" id="GO:0006085">
    <property type="term" value="P:acetyl-CoA biosynthetic process"/>
    <property type="evidence" value="ECO:0007669"/>
    <property type="project" value="TreeGrafter"/>
</dbReference>
<dbReference type="FunFam" id="3.40.50.720:FF:000024">
    <property type="entry name" value="Probable ATP-citrate synthase"/>
    <property type="match status" value="1"/>
</dbReference>
<gene>
    <name evidence="14" type="ORF">VP01_6516g1</name>
</gene>
<dbReference type="GO" id="GO:0005829">
    <property type="term" value="C:cytosol"/>
    <property type="evidence" value="ECO:0007669"/>
    <property type="project" value="TreeGrafter"/>
</dbReference>
<keyword evidence="5" id="KW-0597">Phosphoprotein</keyword>
<organism evidence="14 15">
    <name type="scientific">Puccinia sorghi</name>
    <dbReference type="NCBI Taxonomy" id="27349"/>
    <lineage>
        <taxon>Eukaryota</taxon>
        <taxon>Fungi</taxon>
        <taxon>Dikarya</taxon>
        <taxon>Basidiomycota</taxon>
        <taxon>Pucciniomycotina</taxon>
        <taxon>Pucciniomycetes</taxon>
        <taxon>Pucciniales</taxon>
        <taxon>Pucciniaceae</taxon>
        <taxon>Puccinia</taxon>
    </lineage>
</organism>
<dbReference type="InterPro" id="IPR002020">
    <property type="entry name" value="Citrate_synthase"/>
</dbReference>
<dbReference type="Proteomes" id="UP000037035">
    <property type="component" value="Unassembled WGS sequence"/>
</dbReference>
<evidence type="ECO:0000256" key="8">
    <source>
        <dbReference type="ARBA" id="ARBA00022741"/>
    </source>
</evidence>
<keyword evidence="15" id="KW-1185">Reference proteome</keyword>
<dbReference type="FunFam" id="3.40.50.261:FF:000003">
    <property type="entry name" value="ATP-citrate synthase subunit"/>
    <property type="match status" value="1"/>
</dbReference>
<dbReference type="InterPro" id="IPR005811">
    <property type="entry name" value="SUCC_ACL_C"/>
</dbReference>
<evidence type="ECO:0000256" key="1">
    <source>
        <dbReference type="ARBA" id="ARBA00004496"/>
    </source>
</evidence>
<dbReference type="OrthoDB" id="3261737at2759"/>
<reference evidence="14 15" key="1">
    <citation type="submission" date="2015-08" db="EMBL/GenBank/DDBJ databases">
        <title>Next Generation Sequencing and Analysis of the Genome of Puccinia sorghi L Schw, the Causal Agent of Maize Common Rust.</title>
        <authorList>
            <person name="Rochi L."/>
            <person name="Burguener G."/>
            <person name="Darino M."/>
            <person name="Turjanski A."/>
            <person name="Kreff E."/>
            <person name="Dieguez M.J."/>
            <person name="Sacco F."/>
        </authorList>
    </citation>
    <scope>NUCLEOTIDE SEQUENCE [LARGE SCALE GENOMIC DNA]</scope>
    <source>
        <strain evidence="14 15">RO10H11247</strain>
    </source>
</reference>
<evidence type="ECO:0000256" key="9">
    <source>
        <dbReference type="ARBA" id="ARBA00022840"/>
    </source>
</evidence>
<keyword evidence="7" id="KW-0479">Metal-binding</keyword>
<keyword evidence="9" id="KW-0067">ATP-binding</keyword>
<dbReference type="GO" id="GO:0005524">
    <property type="term" value="F:ATP binding"/>
    <property type="evidence" value="ECO:0007669"/>
    <property type="project" value="UniProtKB-KW"/>
</dbReference>
<dbReference type="SUPFAM" id="SSF51735">
    <property type="entry name" value="NAD(P)-binding Rossmann-fold domains"/>
    <property type="match status" value="1"/>
</dbReference>
<dbReference type="Gene3D" id="3.40.50.720">
    <property type="entry name" value="NAD(P)-binding Rossmann-like Domain"/>
    <property type="match status" value="1"/>
</dbReference>
<keyword evidence="3" id="KW-0963">Cytoplasm</keyword>
<keyword evidence="10" id="KW-0460">Magnesium</keyword>
<evidence type="ECO:0000313" key="15">
    <source>
        <dbReference type="Proteomes" id="UP000037035"/>
    </source>
</evidence>
<feature type="domain" description="CoA-binding" evidence="13">
    <location>
        <begin position="19"/>
        <end position="119"/>
    </location>
</feature>
<dbReference type="VEuPathDB" id="FungiDB:VP01_6516g1"/>
<protein>
    <recommendedName>
        <fullName evidence="2">ATP citrate synthase</fullName>
        <ecNumber evidence="2">2.3.3.8</ecNumber>
    </recommendedName>
</protein>
<dbReference type="GO" id="GO:0016829">
    <property type="term" value="F:lyase activity"/>
    <property type="evidence" value="ECO:0007669"/>
    <property type="project" value="UniProtKB-KW"/>
</dbReference>
<evidence type="ECO:0000256" key="4">
    <source>
        <dbReference type="ARBA" id="ARBA00022516"/>
    </source>
</evidence>
<evidence type="ECO:0000256" key="5">
    <source>
        <dbReference type="ARBA" id="ARBA00022553"/>
    </source>
</evidence>
<dbReference type="InterPro" id="IPR016102">
    <property type="entry name" value="Succinyl-CoA_synth-like"/>
</dbReference>
<evidence type="ECO:0000256" key="10">
    <source>
        <dbReference type="ARBA" id="ARBA00022842"/>
    </source>
</evidence>
<dbReference type="PANTHER" id="PTHR23118">
    <property type="entry name" value="ATP-CITRATE SYNTHASE"/>
    <property type="match status" value="1"/>
</dbReference>
<keyword evidence="8" id="KW-0547">Nucleotide-binding</keyword>
<comment type="caution">
    <text evidence="14">The sequence shown here is derived from an EMBL/GenBank/DDBJ whole genome shotgun (WGS) entry which is preliminary data.</text>
</comment>
<evidence type="ECO:0000256" key="6">
    <source>
        <dbReference type="ARBA" id="ARBA00022679"/>
    </source>
</evidence>
<evidence type="ECO:0000256" key="2">
    <source>
        <dbReference type="ARBA" id="ARBA00012639"/>
    </source>
</evidence>
<dbReference type="GO" id="GO:0006633">
    <property type="term" value="P:fatty acid biosynthetic process"/>
    <property type="evidence" value="ECO:0007669"/>
    <property type="project" value="TreeGrafter"/>
</dbReference>
<dbReference type="EC" id="2.3.3.8" evidence="2"/>
<keyword evidence="6" id="KW-0808">Transferase</keyword>
<dbReference type="GO" id="GO:0046872">
    <property type="term" value="F:metal ion binding"/>
    <property type="evidence" value="ECO:0007669"/>
    <property type="project" value="UniProtKB-KW"/>
</dbReference>
<dbReference type="SUPFAM" id="SSF52210">
    <property type="entry name" value="Succinyl-CoA synthetase domains"/>
    <property type="match status" value="1"/>
</dbReference>
<proteinExistence type="predicted"/>
<evidence type="ECO:0000256" key="3">
    <source>
        <dbReference type="ARBA" id="ARBA00022490"/>
    </source>
</evidence>
<dbReference type="STRING" id="27349.A0A0L6UFG6"/>
<evidence type="ECO:0000313" key="14">
    <source>
        <dbReference type="EMBL" id="KNZ47313.1"/>
    </source>
</evidence>
<evidence type="ECO:0000256" key="11">
    <source>
        <dbReference type="ARBA" id="ARBA00023098"/>
    </source>
</evidence>
<dbReference type="InterPro" id="IPR036291">
    <property type="entry name" value="NAD(P)-bd_dom_sf"/>
</dbReference>
<sequence length="298" mass="32321">GAPAKCPWFRPFDETTCGLVYGLQPRAIQGMLDFDFACGCKKTLVAAMIYPFGCHHIQKFYWGTKETLLPVYTKIAEAVKKNPEAVTLINFSSSGAVYQSTLDALEIPQINSIALIAEGVPERHTQEILHLAEKKKVIIIGPPTVGGIKPGCFRISNTGGMMENIISSKLYHPGSVAYVSKSGGMLNELNDILSLTTNGMYEGIAIGGDHYPGTTFIDHMLCYEADPNCKMLVLLGDLGGVEEYHVIEAVKSGQIKKPIVAWAIGTCVKMFTTEVQFGHAGLMANLDLETADAKNQAM</sequence>
<dbReference type="Gene3D" id="3.40.50.261">
    <property type="entry name" value="Succinyl-CoA synthetase domains"/>
    <property type="match status" value="1"/>
</dbReference>
<dbReference type="GO" id="GO:0003878">
    <property type="term" value="F:ATP citrate synthase activity"/>
    <property type="evidence" value="ECO:0007669"/>
    <property type="project" value="UniProtKB-EC"/>
</dbReference>
<keyword evidence="14" id="KW-0456">Lyase</keyword>
<comment type="subcellular location">
    <subcellularLocation>
        <location evidence="1">Cytoplasm</location>
    </subcellularLocation>
</comment>
<feature type="non-terminal residue" evidence="14">
    <location>
        <position position="1"/>
    </location>
</feature>
<keyword evidence="11" id="KW-0443">Lipid metabolism</keyword>
<evidence type="ECO:0000259" key="13">
    <source>
        <dbReference type="Pfam" id="PF02629"/>
    </source>
</evidence>
<dbReference type="Pfam" id="PF00549">
    <property type="entry name" value="Ligase_CoA"/>
    <property type="match status" value="1"/>
</dbReference>
<accession>A0A0L6UFG6</accession>
<evidence type="ECO:0000256" key="7">
    <source>
        <dbReference type="ARBA" id="ARBA00022723"/>
    </source>
</evidence>
<feature type="domain" description="ATP-citrate synthase/succinyl-CoA ligase C-terminal" evidence="12">
    <location>
        <begin position="179"/>
        <end position="297"/>
    </location>
</feature>
<dbReference type="AlphaFoldDB" id="A0A0L6UFG6"/>
<dbReference type="InterPro" id="IPR003781">
    <property type="entry name" value="CoA-bd"/>
</dbReference>
<dbReference type="EMBL" id="LAVV01011848">
    <property type="protein sequence ID" value="KNZ47313.1"/>
    <property type="molecule type" value="Genomic_DNA"/>
</dbReference>
<name>A0A0L6UFG6_9BASI</name>
<keyword evidence="4" id="KW-0444">Lipid biosynthesis</keyword>